<evidence type="ECO:0000313" key="8">
    <source>
        <dbReference type="Proteomes" id="UP000030748"/>
    </source>
</evidence>
<proteinExistence type="inferred from homology"/>
<evidence type="ECO:0000256" key="3">
    <source>
        <dbReference type="ARBA" id="ARBA00022679"/>
    </source>
</evidence>
<reference evidence="7 8" key="1">
    <citation type="journal article" date="2013" name="Proc. Natl. Acad. Sci. U.S.A.">
        <title>Fine-scale variation in meiotic recombination in Mimulus inferred from population shotgun sequencing.</title>
        <authorList>
            <person name="Hellsten U."/>
            <person name="Wright K.M."/>
            <person name="Jenkins J."/>
            <person name="Shu S."/>
            <person name="Yuan Y."/>
            <person name="Wessler S.R."/>
            <person name="Schmutz J."/>
            <person name="Willis J.H."/>
            <person name="Rokhsar D.S."/>
        </authorList>
    </citation>
    <scope>NUCLEOTIDE SEQUENCE [LARGE SCALE GENOMIC DNA]</scope>
    <source>
        <strain evidence="8">cv. DUN x IM62</strain>
    </source>
</reference>
<dbReference type="CDD" id="cd03784">
    <property type="entry name" value="GT1_Gtf-like"/>
    <property type="match status" value="1"/>
</dbReference>
<evidence type="ECO:0000256" key="2">
    <source>
        <dbReference type="ARBA" id="ARBA00022676"/>
    </source>
</evidence>
<dbReference type="EMBL" id="KI632325">
    <property type="protein sequence ID" value="EYU18712.1"/>
    <property type="molecule type" value="Genomic_DNA"/>
</dbReference>
<keyword evidence="2 4" id="KW-0328">Glycosyltransferase</keyword>
<dbReference type="InterPro" id="IPR035595">
    <property type="entry name" value="UDP_glycos_trans_CS"/>
</dbReference>
<evidence type="ECO:0000256" key="6">
    <source>
        <dbReference type="SAM" id="MobiDB-lite"/>
    </source>
</evidence>
<dbReference type="Proteomes" id="UP000030748">
    <property type="component" value="Unassembled WGS sequence"/>
</dbReference>
<dbReference type="eggNOG" id="KOG1192">
    <property type="taxonomic scope" value="Eukaryota"/>
</dbReference>
<comment type="similarity">
    <text evidence="1 4">Belongs to the UDP-glycosyltransferase family.</text>
</comment>
<feature type="compositionally biased region" description="Basic residues" evidence="6">
    <location>
        <begin position="89"/>
        <end position="102"/>
    </location>
</feature>
<dbReference type="FunFam" id="3.40.50.2000:FF:000060">
    <property type="entry name" value="Glycosyltransferase"/>
    <property type="match status" value="1"/>
</dbReference>
<gene>
    <name evidence="7" type="ORF">MIMGU_mgv1a004882mg</name>
</gene>
<evidence type="ECO:0000256" key="5">
    <source>
        <dbReference type="RuleBase" id="RU362057"/>
    </source>
</evidence>
<dbReference type="PANTHER" id="PTHR48044">
    <property type="entry name" value="GLYCOSYLTRANSFERASE"/>
    <property type="match status" value="1"/>
</dbReference>
<evidence type="ECO:0000313" key="7">
    <source>
        <dbReference type="EMBL" id="EYU18712.1"/>
    </source>
</evidence>
<accession>A0A022PQV7</accession>
<evidence type="ECO:0000256" key="1">
    <source>
        <dbReference type="ARBA" id="ARBA00009995"/>
    </source>
</evidence>
<dbReference type="PANTHER" id="PTHR48044:SF23">
    <property type="entry name" value="ANTHOCYANIDIN 3-O-GLUCOSYLTRANSFERASE-LIKE"/>
    <property type="match status" value="1"/>
</dbReference>
<protein>
    <recommendedName>
        <fullName evidence="5">Glycosyltransferase</fullName>
        <ecNumber evidence="5">2.4.1.-</ecNumber>
    </recommendedName>
</protein>
<feature type="region of interest" description="Disordered" evidence="6">
    <location>
        <begin position="202"/>
        <end position="242"/>
    </location>
</feature>
<dbReference type="InterPro" id="IPR002213">
    <property type="entry name" value="UDP_glucos_trans"/>
</dbReference>
<keyword evidence="8" id="KW-1185">Reference proteome</keyword>
<feature type="compositionally biased region" description="Basic residues" evidence="6">
    <location>
        <begin position="202"/>
        <end position="218"/>
    </location>
</feature>
<feature type="region of interest" description="Disordered" evidence="6">
    <location>
        <begin position="54"/>
        <end position="118"/>
    </location>
</feature>
<dbReference type="PROSITE" id="PS00375">
    <property type="entry name" value="UDPGT"/>
    <property type="match status" value="1"/>
</dbReference>
<evidence type="ECO:0000256" key="4">
    <source>
        <dbReference type="RuleBase" id="RU003718"/>
    </source>
</evidence>
<feature type="compositionally biased region" description="Pro residues" evidence="6">
    <location>
        <begin position="76"/>
        <end position="86"/>
    </location>
</feature>
<name>A0A022PQV7_ERYGU</name>
<dbReference type="SUPFAM" id="SSF53756">
    <property type="entry name" value="UDP-Glycosyltransferase/glycogen phosphorylase"/>
    <property type="match status" value="1"/>
</dbReference>
<organism evidence="7 8">
    <name type="scientific">Erythranthe guttata</name>
    <name type="common">Yellow monkey flower</name>
    <name type="synonym">Mimulus guttatus</name>
    <dbReference type="NCBI Taxonomy" id="4155"/>
    <lineage>
        <taxon>Eukaryota</taxon>
        <taxon>Viridiplantae</taxon>
        <taxon>Streptophyta</taxon>
        <taxon>Embryophyta</taxon>
        <taxon>Tracheophyta</taxon>
        <taxon>Spermatophyta</taxon>
        <taxon>Magnoliopsida</taxon>
        <taxon>eudicotyledons</taxon>
        <taxon>Gunneridae</taxon>
        <taxon>Pentapetalae</taxon>
        <taxon>asterids</taxon>
        <taxon>lamiids</taxon>
        <taxon>Lamiales</taxon>
        <taxon>Phrymaceae</taxon>
        <taxon>Erythranthe</taxon>
    </lineage>
</organism>
<dbReference type="Gene3D" id="3.40.50.2000">
    <property type="entry name" value="Glycogen Phosphorylase B"/>
    <property type="match status" value="2"/>
</dbReference>
<sequence>MKRNIRLIVNQLVLQPDSSNSLQSACDLRIEKYNIVPKSLSILSILESKVVYNGQQSHHPKKPSGGGDGAASGARPPQPAPPPLPPHLRLQHPRLLRRRSHPHPPGQAPPPPRRRRRHVHTFPRIPNTPFRKPATRPEFAPQVPLPDYPVAKSVDPSPATHLLIRRRALDKFQKGGRRLRLSNGVRCPGHIQRRLLHFPQHLRRRRRLVGSQRRRRRKLPDGSPQHPGTNPLHERSLPTRISRIPQPANKFKKSFRWGDLQFMPRNRRPIWALGPFNPLSSLPSSNPNNKCLSWLDKHGPNSVILVSFGTTTSFSNKQIEEIALGLERSEQKFIWVLREADKGDIFTTTKEIKKFTELPLPEGFEERVKERGLVLVNEWAPQLEILGHVSTGGFLSHCGWNSCLEGISMGVPMATWPLHSDQPANAALVTKGLKIGVEAKKWCVEEGEVVTSADVVEEVVRKLMVSEEGGLMRKRAAELGGAVRDSWMEGGAAREEMEAFISHITR</sequence>
<dbReference type="AlphaFoldDB" id="A0A022PQV7"/>
<dbReference type="EC" id="2.4.1.-" evidence="5"/>
<dbReference type="GO" id="GO:0016138">
    <property type="term" value="P:glycoside biosynthetic process"/>
    <property type="evidence" value="ECO:0007669"/>
    <property type="project" value="UniProtKB-ARBA"/>
</dbReference>
<keyword evidence="3 4" id="KW-0808">Transferase</keyword>
<dbReference type="GO" id="GO:0035251">
    <property type="term" value="F:UDP-glucosyltransferase activity"/>
    <property type="evidence" value="ECO:0000318"/>
    <property type="project" value="GO_Central"/>
</dbReference>
<dbReference type="Pfam" id="PF00201">
    <property type="entry name" value="UDPGT"/>
    <property type="match status" value="1"/>
</dbReference>